<evidence type="ECO:0000313" key="3">
    <source>
        <dbReference type="Proteomes" id="UP000053748"/>
    </source>
</evidence>
<dbReference type="STRING" id="674.VM_10270"/>
<name>A0A2J9V215_VIBMI</name>
<keyword evidence="1" id="KW-0732">Signal</keyword>
<feature type="chain" id="PRO_5014463909" description="DUF2057 domain-containing protein" evidence="1">
    <location>
        <begin position="18"/>
        <end position="273"/>
    </location>
</feature>
<evidence type="ECO:0000313" key="2">
    <source>
        <dbReference type="EMBL" id="PNM57817.1"/>
    </source>
</evidence>
<organism evidence="2 3">
    <name type="scientific">Vibrio mimicus</name>
    <dbReference type="NCBI Taxonomy" id="674"/>
    <lineage>
        <taxon>Bacteria</taxon>
        <taxon>Pseudomonadati</taxon>
        <taxon>Pseudomonadota</taxon>
        <taxon>Gammaproteobacteria</taxon>
        <taxon>Vibrionales</taxon>
        <taxon>Vibrionaceae</taxon>
        <taxon>Vibrio</taxon>
    </lineage>
</organism>
<evidence type="ECO:0000256" key="1">
    <source>
        <dbReference type="SAM" id="SignalP"/>
    </source>
</evidence>
<proteinExistence type="predicted"/>
<dbReference type="Proteomes" id="UP000053748">
    <property type="component" value="Unassembled WGS sequence"/>
</dbReference>
<dbReference type="OrthoDB" id="6214057at2"/>
<dbReference type="EMBL" id="LOSJ02000002">
    <property type="protein sequence ID" value="PNM57817.1"/>
    <property type="molecule type" value="Genomic_DNA"/>
</dbReference>
<comment type="caution">
    <text evidence="2">The sequence shown here is derived from an EMBL/GenBank/DDBJ whole genome shotgun (WGS) entry which is preliminary data.</text>
</comment>
<accession>A0A2J9V215</accession>
<dbReference type="RefSeq" id="WP_005513068.1">
    <property type="nucleotide sequence ID" value="NZ_CAWMSS010000001.1"/>
</dbReference>
<evidence type="ECO:0008006" key="4">
    <source>
        <dbReference type="Google" id="ProtNLM"/>
    </source>
</evidence>
<dbReference type="AlphaFoldDB" id="A0A2J9V215"/>
<gene>
    <name evidence="2" type="ORF">AL544_018095</name>
</gene>
<keyword evidence="3" id="KW-1185">Reference proteome</keyword>
<feature type="signal peptide" evidence="1">
    <location>
        <begin position="1"/>
        <end position="17"/>
    </location>
</feature>
<protein>
    <recommendedName>
        <fullName evidence="4">DUF2057 domain-containing protein</fullName>
    </recommendedName>
</protein>
<reference evidence="2" key="1">
    <citation type="submission" date="2017-12" db="EMBL/GenBank/DDBJ databases">
        <title>FDA dAtabase for Regulatory Grade micrObial Sequences (FDA-ARGOS): Supporting development and validation of Infectious Disease Dx tests.</title>
        <authorList>
            <person name="Hoffmann M."/>
            <person name="Allard M."/>
            <person name="Evans P."/>
            <person name="Brown E."/>
            <person name="Tallon L.J."/>
            <person name="Sadzewicz L."/>
            <person name="Sengamalay N."/>
            <person name="Ott S."/>
            <person name="Godinez A."/>
            <person name="Nagaraj S."/>
            <person name="Vavikolanu K."/>
            <person name="Aluvathingal J."/>
            <person name="Nadendla S."/>
            <person name="Hobson J."/>
            <person name="Sichtig H."/>
        </authorList>
    </citation>
    <scope>NUCLEOTIDE SEQUENCE [LARGE SCALE GENOMIC DNA]</scope>
    <source>
        <strain evidence="2">FDAARGOS_113</strain>
    </source>
</reference>
<dbReference type="PROSITE" id="PS51257">
    <property type="entry name" value="PROKAR_LIPOPROTEIN"/>
    <property type="match status" value="1"/>
</dbReference>
<sequence length="273" mass="30908">MMNLFKTTILFSTITMAVGCSNLDSSSVFNDVAKNVKERHNYVQVVAKDITPEAKATLGPDIVKSELSYVGNFPKAEGANIESSYVNMNVTYFKSYDQFETVTYPTQQFKVDTYRPLAETCTEHCTTTQWFKFPLSQEYIQQLDSDSVVFTLISSTDKNKVEFTVPKAYFLAVIDEAKYAMQGATAQPAAVVVAPIQPTMQSTSKSYEMVQYWFGEANATERKEFANWAFVNRSEVTQAMATQSKPVEMMAYWYEKADKTEKSTILSWLISQE</sequence>